<dbReference type="Gene3D" id="3.40.640.10">
    <property type="entry name" value="Type I PLP-dependent aspartate aminotransferase-like (Major domain)"/>
    <property type="match status" value="1"/>
</dbReference>
<name>I0W7F4_9FLAO</name>
<evidence type="ECO:0000313" key="6">
    <source>
        <dbReference type="EMBL" id="EID72320.1"/>
    </source>
</evidence>
<evidence type="ECO:0000256" key="1">
    <source>
        <dbReference type="ARBA" id="ARBA00001933"/>
    </source>
</evidence>
<sequence length="372" mass="41807">MKVLQEVWRTKLNERKKSYTFRRLKAESTNIDFYSNDYLGIAKSPRFEARLLNELAQWPQTVTGSTGSRLISGNTSQTEDIESFIALKHQVEAALLFSSGYTANLALFSCLLTRNDTYIIDEFVHRSIVDGCQLSQATKWKFRHNDLQHLEQLLSRTKGNVIVVVESLYSVDGDFAPLGELVNLTQRFNAELIVDESHSIGVFGNGILAQKRLYNQVLAYTISYGKAMGVHGGVVLGSSILKTYLINFASPFIFATAPPLGQVIAIKAAYCYLENHPELMLKLHQNIQFFRSFNIHALSEDGSPIQLIQIPCPESVLALTSTLAKKGITVYPLFSPTVPKGKERIRVCLHSFNLQEEITLLCNTVKNYEYIT</sequence>
<dbReference type="InterPro" id="IPR015421">
    <property type="entry name" value="PyrdxlP-dep_Trfase_major"/>
</dbReference>
<gene>
    <name evidence="6" type="ORF">W5A_12471</name>
</gene>
<dbReference type="SUPFAM" id="SSF53383">
    <property type="entry name" value="PLP-dependent transferases"/>
    <property type="match status" value="1"/>
</dbReference>
<dbReference type="RefSeq" id="WP_008241185.1">
    <property type="nucleotide sequence ID" value="NZ_AJJU01000037.1"/>
</dbReference>
<dbReference type="OrthoDB" id="9807157at2"/>
<evidence type="ECO:0000256" key="3">
    <source>
        <dbReference type="ARBA" id="ARBA00022679"/>
    </source>
</evidence>
<dbReference type="InterPro" id="IPR004839">
    <property type="entry name" value="Aminotransferase_I/II_large"/>
</dbReference>
<dbReference type="PANTHER" id="PTHR13693">
    <property type="entry name" value="CLASS II AMINOTRANSFERASE/8-AMINO-7-OXONONANOATE SYNTHASE"/>
    <property type="match status" value="1"/>
</dbReference>
<reference evidence="6 7" key="1">
    <citation type="journal article" date="2012" name="J. Bacteriol.">
        <title>Genome Sequence of the Halotolerant Bacterium Imtechella halotolerans K1T.</title>
        <authorList>
            <person name="Kumar S."/>
            <person name="Vikram S."/>
            <person name="Subramanian S."/>
            <person name="Raghava G.P."/>
            <person name="Pinnaka A.K."/>
        </authorList>
    </citation>
    <scope>NUCLEOTIDE SEQUENCE [LARGE SCALE GENOMIC DNA]</scope>
    <source>
        <strain evidence="6 7">K1</strain>
    </source>
</reference>
<accession>I0W7F4</accession>
<comment type="caution">
    <text evidence="6">The sequence shown here is derived from an EMBL/GenBank/DDBJ whole genome shotgun (WGS) entry which is preliminary data.</text>
</comment>
<keyword evidence="7" id="KW-1185">Reference proteome</keyword>
<dbReference type="STRING" id="946077.W5A_12471"/>
<evidence type="ECO:0000256" key="2">
    <source>
        <dbReference type="ARBA" id="ARBA00010008"/>
    </source>
</evidence>
<feature type="domain" description="Aminotransferase class I/classII large" evidence="5">
    <location>
        <begin position="31"/>
        <end position="350"/>
    </location>
</feature>
<dbReference type="EMBL" id="AJJU01000037">
    <property type="protein sequence ID" value="EID72320.1"/>
    <property type="molecule type" value="Genomic_DNA"/>
</dbReference>
<dbReference type="InterPro" id="IPR015424">
    <property type="entry name" value="PyrdxlP-dep_Trfase"/>
</dbReference>
<dbReference type="AlphaFoldDB" id="I0W7F4"/>
<dbReference type="PATRIC" id="fig|946077.3.peg.2521"/>
<dbReference type="InterPro" id="IPR015422">
    <property type="entry name" value="PyrdxlP-dep_Trfase_small"/>
</dbReference>
<evidence type="ECO:0000313" key="7">
    <source>
        <dbReference type="Proteomes" id="UP000005938"/>
    </source>
</evidence>
<evidence type="ECO:0000256" key="4">
    <source>
        <dbReference type="ARBA" id="ARBA00022898"/>
    </source>
</evidence>
<organism evidence="6 7">
    <name type="scientific">Imtechella halotolerans K1</name>
    <dbReference type="NCBI Taxonomy" id="946077"/>
    <lineage>
        <taxon>Bacteria</taxon>
        <taxon>Pseudomonadati</taxon>
        <taxon>Bacteroidota</taxon>
        <taxon>Flavobacteriia</taxon>
        <taxon>Flavobacteriales</taxon>
        <taxon>Flavobacteriaceae</taxon>
        <taxon>Imtechella</taxon>
    </lineage>
</organism>
<comment type="similarity">
    <text evidence="2">Belongs to the class-II pyridoxal-phosphate-dependent aminotransferase family. BioF subfamily.</text>
</comment>
<dbReference type="PANTHER" id="PTHR13693:SF77">
    <property type="entry name" value="8-AMINO-7-OXONONANOATE SYNTHASE"/>
    <property type="match status" value="1"/>
</dbReference>
<keyword evidence="3" id="KW-0808">Transferase</keyword>
<protein>
    <submittedName>
        <fullName evidence="6">8-amino-7-oxononanoate synthase</fullName>
    </submittedName>
</protein>
<proteinExistence type="inferred from homology"/>
<dbReference type="GO" id="GO:0030170">
    <property type="term" value="F:pyridoxal phosphate binding"/>
    <property type="evidence" value="ECO:0007669"/>
    <property type="project" value="InterPro"/>
</dbReference>
<dbReference type="InterPro" id="IPR050087">
    <property type="entry name" value="AON_synthase_class-II"/>
</dbReference>
<dbReference type="Proteomes" id="UP000005938">
    <property type="component" value="Unassembled WGS sequence"/>
</dbReference>
<dbReference type="Gene3D" id="3.90.1150.10">
    <property type="entry name" value="Aspartate Aminotransferase, domain 1"/>
    <property type="match status" value="1"/>
</dbReference>
<dbReference type="eggNOG" id="COG0156">
    <property type="taxonomic scope" value="Bacteria"/>
</dbReference>
<dbReference type="Pfam" id="PF00155">
    <property type="entry name" value="Aminotran_1_2"/>
    <property type="match status" value="1"/>
</dbReference>
<keyword evidence="4" id="KW-0663">Pyridoxal phosphate</keyword>
<comment type="cofactor">
    <cofactor evidence="1">
        <name>pyridoxal 5'-phosphate</name>
        <dbReference type="ChEBI" id="CHEBI:597326"/>
    </cofactor>
</comment>
<dbReference type="GO" id="GO:0009102">
    <property type="term" value="P:biotin biosynthetic process"/>
    <property type="evidence" value="ECO:0007669"/>
    <property type="project" value="TreeGrafter"/>
</dbReference>
<dbReference type="GO" id="GO:0016740">
    <property type="term" value="F:transferase activity"/>
    <property type="evidence" value="ECO:0007669"/>
    <property type="project" value="UniProtKB-KW"/>
</dbReference>
<evidence type="ECO:0000259" key="5">
    <source>
        <dbReference type="Pfam" id="PF00155"/>
    </source>
</evidence>